<reference evidence="8 9" key="1">
    <citation type="submission" date="2022-12" db="EMBL/GenBank/DDBJ databases">
        <title>Chromosome-level genome of Tegillarca granosa.</title>
        <authorList>
            <person name="Kim J."/>
        </authorList>
    </citation>
    <scope>NUCLEOTIDE SEQUENCE [LARGE SCALE GENOMIC DNA]</scope>
    <source>
        <strain evidence="8">Teg-2019</strain>
        <tissue evidence="8">Adductor muscle</tissue>
    </source>
</reference>
<dbReference type="EMBL" id="JARBDR010000793">
    <property type="protein sequence ID" value="KAJ8306915.1"/>
    <property type="molecule type" value="Genomic_DNA"/>
</dbReference>
<keyword evidence="5" id="KW-0175">Coiled coil</keyword>
<dbReference type="CDD" id="cd15563">
    <property type="entry name" value="PHD3_PHF14"/>
    <property type="match status" value="1"/>
</dbReference>
<name>A0ABQ9EU30_TEGGR</name>
<dbReference type="Pfam" id="PF00628">
    <property type="entry name" value="PHD"/>
    <property type="match status" value="2"/>
</dbReference>
<dbReference type="InterPro" id="IPR001965">
    <property type="entry name" value="Znf_PHD"/>
</dbReference>
<feature type="compositionally biased region" description="Basic residues" evidence="6">
    <location>
        <begin position="366"/>
        <end position="382"/>
    </location>
</feature>
<comment type="caution">
    <text evidence="8">The sequence shown here is derived from an EMBL/GenBank/DDBJ whole genome shotgun (WGS) entry which is preliminary data.</text>
</comment>
<evidence type="ECO:0000313" key="9">
    <source>
        <dbReference type="Proteomes" id="UP001217089"/>
    </source>
</evidence>
<evidence type="ECO:0000256" key="2">
    <source>
        <dbReference type="ARBA" id="ARBA00022771"/>
    </source>
</evidence>
<dbReference type="CDD" id="cd15562">
    <property type="entry name" value="PHD2_PHF14"/>
    <property type="match status" value="1"/>
</dbReference>
<dbReference type="Gene3D" id="3.30.40.10">
    <property type="entry name" value="Zinc/RING finger domain, C3HC4 (zinc finger)"/>
    <property type="match status" value="1"/>
</dbReference>
<feature type="domain" description="PHD-type" evidence="7">
    <location>
        <begin position="272"/>
        <end position="326"/>
    </location>
</feature>
<evidence type="ECO:0000313" key="8">
    <source>
        <dbReference type="EMBL" id="KAJ8306915.1"/>
    </source>
</evidence>
<dbReference type="InterPro" id="IPR011011">
    <property type="entry name" value="Znf_FYVE_PHD"/>
</dbReference>
<evidence type="ECO:0000256" key="6">
    <source>
        <dbReference type="SAM" id="MobiDB-lite"/>
    </source>
</evidence>
<evidence type="ECO:0000259" key="7">
    <source>
        <dbReference type="PROSITE" id="PS50016"/>
    </source>
</evidence>
<proteinExistence type="predicted"/>
<feature type="compositionally biased region" description="Basic and acidic residues" evidence="6">
    <location>
        <begin position="335"/>
        <end position="344"/>
    </location>
</feature>
<dbReference type="Proteomes" id="UP001217089">
    <property type="component" value="Unassembled WGS sequence"/>
</dbReference>
<dbReference type="InterPro" id="IPR019787">
    <property type="entry name" value="Znf_PHD-finger"/>
</dbReference>
<dbReference type="InterPro" id="IPR013083">
    <property type="entry name" value="Znf_RING/FYVE/PHD"/>
</dbReference>
<dbReference type="PANTHER" id="PTHR24102">
    <property type="entry name" value="PHD FINGER PROTEIN"/>
    <property type="match status" value="1"/>
</dbReference>
<protein>
    <recommendedName>
        <fullName evidence="7">PHD-type domain-containing protein</fullName>
    </recommendedName>
</protein>
<dbReference type="PROSITE" id="PS01359">
    <property type="entry name" value="ZF_PHD_1"/>
    <property type="match status" value="2"/>
</dbReference>
<dbReference type="Gene3D" id="2.30.30.1150">
    <property type="match status" value="1"/>
</dbReference>
<dbReference type="SUPFAM" id="SSF57903">
    <property type="entry name" value="FYVE/PHD zinc finger"/>
    <property type="match status" value="2"/>
</dbReference>
<keyword evidence="2 4" id="KW-0863">Zinc-finger</keyword>
<keyword evidence="3" id="KW-0862">Zinc</keyword>
<feature type="region of interest" description="Disordered" evidence="6">
    <location>
        <begin position="480"/>
        <end position="500"/>
    </location>
</feature>
<sequence>MRCLIPDGEQRKVFIAQKEGLLSESAPEECMDIADPFFAYCKMHADKMTSRAKRRNWLAIQSYIRKHPEKEIEDEKERSRFSRKLNRHRQKYQIAKAKRPPSWVPTQKLVRHLTSSPSAVRKMLRKAELMGIITQVQHVSNEKQEVRKKSHISPALSVEFVAHYIERNTKIENMRTSIKELDIQNKKLQGQEQILRRKYDQLLSDMDKLKESTGKLKKDGEKMWNLLNDMSNKPLTLPEVFKTKKISTRPSSHITKPTSSSASVCLSPPAVINQCETCRKTHDQHMLVKCDNCKKHYHLGCLDPPLTRMPKKTANMGWQCSECDQSSSDEEEETDKNLDAPRRLREKIKEPMKWEPGDTYEYAKLTKQKNKTGKKQKAKTKKKIETDTVEKPLQKDRKEVKKEDSSSKEAFEFSSPTAKKAKIEEPTNDIVCAVCSKEGTNSTVVRCDECGLCYHFGCLDPPFKKTPKQRGYSWHCEACDPTDDSDDDDVEEDEETEKPLGKRIIKANIHFDD</sequence>
<feature type="compositionally biased region" description="Acidic residues" evidence="6">
    <location>
        <begin position="480"/>
        <end position="496"/>
    </location>
</feature>
<accession>A0ABQ9EU30</accession>
<gene>
    <name evidence="8" type="ORF">KUTeg_014999</name>
</gene>
<keyword evidence="1" id="KW-0479">Metal-binding</keyword>
<evidence type="ECO:0000256" key="1">
    <source>
        <dbReference type="ARBA" id="ARBA00022723"/>
    </source>
</evidence>
<feature type="compositionally biased region" description="Basic and acidic residues" evidence="6">
    <location>
        <begin position="383"/>
        <end position="408"/>
    </location>
</feature>
<dbReference type="PANTHER" id="PTHR24102:SF28">
    <property type="entry name" value="PHD-TYPE DOMAIN-CONTAINING PROTEIN"/>
    <property type="match status" value="1"/>
</dbReference>
<organism evidence="8 9">
    <name type="scientific">Tegillarca granosa</name>
    <name type="common">Malaysian cockle</name>
    <name type="synonym">Anadara granosa</name>
    <dbReference type="NCBI Taxonomy" id="220873"/>
    <lineage>
        <taxon>Eukaryota</taxon>
        <taxon>Metazoa</taxon>
        <taxon>Spiralia</taxon>
        <taxon>Lophotrochozoa</taxon>
        <taxon>Mollusca</taxon>
        <taxon>Bivalvia</taxon>
        <taxon>Autobranchia</taxon>
        <taxon>Pteriomorphia</taxon>
        <taxon>Arcoida</taxon>
        <taxon>Arcoidea</taxon>
        <taxon>Arcidae</taxon>
        <taxon>Tegillarca</taxon>
    </lineage>
</organism>
<keyword evidence="9" id="KW-1185">Reference proteome</keyword>
<feature type="domain" description="PHD-type" evidence="7">
    <location>
        <begin position="429"/>
        <end position="482"/>
    </location>
</feature>
<dbReference type="PROSITE" id="PS50016">
    <property type="entry name" value="ZF_PHD_2"/>
    <property type="match status" value="2"/>
</dbReference>
<evidence type="ECO:0000256" key="3">
    <source>
        <dbReference type="ARBA" id="ARBA00022833"/>
    </source>
</evidence>
<dbReference type="SMART" id="SM00249">
    <property type="entry name" value="PHD"/>
    <property type="match status" value="2"/>
</dbReference>
<evidence type="ECO:0000256" key="4">
    <source>
        <dbReference type="PROSITE-ProRule" id="PRU00146"/>
    </source>
</evidence>
<feature type="region of interest" description="Disordered" evidence="6">
    <location>
        <begin position="366"/>
        <end position="408"/>
    </location>
</feature>
<feature type="region of interest" description="Disordered" evidence="6">
    <location>
        <begin position="319"/>
        <end position="344"/>
    </location>
</feature>
<dbReference type="InterPro" id="IPR019786">
    <property type="entry name" value="Zinc_finger_PHD-type_CS"/>
</dbReference>
<feature type="coiled-coil region" evidence="5">
    <location>
        <begin position="171"/>
        <end position="212"/>
    </location>
</feature>
<evidence type="ECO:0000256" key="5">
    <source>
        <dbReference type="SAM" id="Coils"/>
    </source>
</evidence>